<comment type="function">
    <text evidence="5">Involved in transvection phenomena (= synapsis-dependent gene expression), where the synaptic pairing of chromosomes carrying genes with which zeste interacts influences the expression of these genes. Zeste binds to DNA and stimulates transcription from a nearby promoter.</text>
</comment>
<evidence type="ECO:0000256" key="4">
    <source>
        <dbReference type="ARBA" id="ARBA00023163"/>
    </source>
</evidence>
<dbReference type="Pfam" id="PF13873">
    <property type="entry name" value="Myb_DNA-bind_5"/>
    <property type="match status" value="1"/>
</dbReference>
<comment type="caution">
    <text evidence="8">The sequence shown here is derived from an EMBL/GenBank/DDBJ whole genome shotgun (WGS) entry which is preliminary data.</text>
</comment>
<evidence type="ECO:0000313" key="9">
    <source>
        <dbReference type="Proteomes" id="UP000299102"/>
    </source>
</evidence>
<keyword evidence="4" id="KW-0804">Transcription</keyword>
<evidence type="ECO:0000256" key="2">
    <source>
        <dbReference type="ARBA" id="ARBA00016807"/>
    </source>
</evidence>
<dbReference type="AlphaFoldDB" id="A0A4C1TIV6"/>
<evidence type="ECO:0000256" key="1">
    <source>
        <dbReference type="ARBA" id="ARBA00011764"/>
    </source>
</evidence>
<evidence type="ECO:0000313" key="8">
    <source>
        <dbReference type="EMBL" id="GBP13328.1"/>
    </source>
</evidence>
<dbReference type="EMBL" id="BGZK01000056">
    <property type="protein sequence ID" value="GBP13328.1"/>
    <property type="molecule type" value="Genomic_DNA"/>
</dbReference>
<evidence type="ECO:0000256" key="6">
    <source>
        <dbReference type="SAM" id="MobiDB-lite"/>
    </source>
</evidence>
<feature type="region of interest" description="Disordered" evidence="6">
    <location>
        <begin position="197"/>
        <end position="231"/>
    </location>
</feature>
<protein>
    <recommendedName>
        <fullName evidence="2">Regulatory protein zeste</fullName>
    </recommendedName>
</protein>
<dbReference type="Proteomes" id="UP000299102">
    <property type="component" value="Unassembled WGS sequence"/>
</dbReference>
<keyword evidence="9" id="KW-1185">Reference proteome</keyword>
<evidence type="ECO:0000256" key="3">
    <source>
        <dbReference type="ARBA" id="ARBA00023015"/>
    </source>
</evidence>
<feature type="domain" description="Myb/SANT-like DNA-binding" evidence="7">
    <location>
        <begin position="37"/>
        <end position="117"/>
    </location>
</feature>
<name>A0A4C1TIV6_EUMVA</name>
<gene>
    <name evidence="8" type="ORF">EVAR_8241_1</name>
</gene>
<comment type="subunit">
    <text evidence="1">Self-associates forming complexes of several hundred monomers.</text>
</comment>
<evidence type="ECO:0000259" key="7">
    <source>
        <dbReference type="Pfam" id="PF13873"/>
    </source>
</evidence>
<keyword evidence="3" id="KW-0805">Transcription regulation</keyword>
<reference evidence="8 9" key="1">
    <citation type="journal article" date="2019" name="Commun. Biol.">
        <title>The bagworm genome reveals a unique fibroin gene that provides high tensile strength.</title>
        <authorList>
            <person name="Kono N."/>
            <person name="Nakamura H."/>
            <person name="Ohtoshi R."/>
            <person name="Tomita M."/>
            <person name="Numata K."/>
            <person name="Arakawa K."/>
        </authorList>
    </citation>
    <scope>NUCLEOTIDE SEQUENCE [LARGE SCALE GENOMIC DNA]</scope>
</reference>
<dbReference type="InterPro" id="IPR028002">
    <property type="entry name" value="Myb_DNA-bind_5"/>
</dbReference>
<sequence>MLDVAGSIIRDKLTNKMDQNPRKSVSILGKMAHRRCRTPNWSLDEKQCLLDLIKERKQVVIVKNNNGPNHSDGKDNAWNDILRELETRFGPKFSRSSLKKVKTQWQNMKRIAREEITANGPFLHKYSKQSLEVCKILNLINEVADKTATTVVSCLETRPTPSLAANIEIKTETIDEVLENEIFEPINNANNVIVNNLQNEPKPTTSTTSEHSSDVSNDPGQNSNTPMNKNLVTGNPFIRSNFVEEFPNVNPFHRDLNDYYRYTAIEKQLKLETLREERQIVKTMKETAAINKIIAEQRLKHLLWVKQKQMA</sequence>
<organism evidence="8 9">
    <name type="scientific">Eumeta variegata</name>
    <name type="common">Bagworm moth</name>
    <name type="synonym">Eumeta japonica</name>
    <dbReference type="NCBI Taxonomy" id="151549"/>
    <lineage>
        <taxon>Eukaryota</taxon>
        <taxon>Metazoa</taxon>
        <taxon>Ecdysozoa</taxon>
        <taxon>Arthropoda</taxon>
        <taxon>Hexapoda</taxon>
        <taxon>Insecta</taxon>
        <taxon>Pterygota</taxon>
        <taxon>Neoptera</taxon>
        <taxon>Endopterygota</taxon>
        <taxon>Lepidoptera</taxon>
        <taxon>Glossata</taxon>
        <taxon>Ditrysia</taxon>
        <taxon>Tineoidea</taxon>
        <taxon>Psychidae</taxon>
        <taxon>Oiketicinae</taxon>
        <taxon>Eumeta</taxon>
    </lineage>
</organism>
<dbReference type="OrthoDB" id="10045676at2759"/>
<dbReference type="PANTHER" id="PTHR21411">
    <property type="entry name" value="APONTIC"/>
    <property type="match status" value="1"/>
</dbReference>
<evidence type="ECO:0000256" key="5">
    <source>
        <dbReference type="ARBA" id="ARBA00025466"/>
    </source>
</evidence>
<proteinExistence type="predicted"/>
<dbReference type="PANTHER" id="PTHR21411:SF0">
    <property type="entry name" value="REGULATORY PROTEIN ZESTE"/>
    <property type="match status" value="1"/>
</dbReference>
<accession>A0A4C1TIV6</accession>